<reference evidence="4 5" key="1">
    <citation type="submission" date="2024-02" db="EMBL/GenBank/DDBJ databases">
        <title>A draft genome for the cacao thread blight pathogen Marasmius crinis-equi.</title>
        <authorList>
            <person name="Cohen S.P."/>
            <person name="Baruah I.K."/>
            <person name="Amoako-Attah I."/>
            <person name="Bukari Y."/>
            <person name="Meinhardt L.W."/>
            <person name="Bailey B.A."/>
        </authorList>
    </citation>
    <scope>NUCLEOTIDE SEQUENCE [LARGE SCALE GENOMIC DNA]</scope>
    <source>
        <strain evidence="4 5">GH-76</strain>
    </source>
</reference>
<dbReference type="Gene3D" id="3.40.50.720">
    <property type="entry name" value="NAD(P)-binding Rossmann-like Domain"/>
    <property type="match status" value="1"/>
</dbReference>
<dbReference type="InterPro" id="IPR006115">
    <property type="entry name" value="6PGDH_NADP-bd"/>
</dbReference>
<dbReference type="InterPro" id="IPR008927">
    <property type="entry name" value="6-PGluconate_DH-like_C_sf"/>
</dbReference>
<protein>
    <recommendedName>
        <fullName evidence="6">NAD(P)-binding protein</fullName>
    </recommendedName>
</protein>
<dbReference type="EMBL" id="JBAHYK010000017">
    <property type="protein sequence ID" value="KAL0581075.1"/>
    <property type="molecule type" value="Genomic_DNA"/>
</dbReference>
<evidence type="ECO:0000256" key="1">
    <source>
        <dbReference type="ARBA" id="ARBA00007598"/>
    </source>
</evidence>
<dbReference type="InterPro" id="IPR013328">
    <property type="entry name" value="6PGD_dom2"/>
</dbReference>
<evidence type="ECO:0000259" key="2">
    <source>
        <dbReference type="Pfam" id="PF03446"/>
    </source>
</evidence>
<dbReference type="InterPro" id="IPR002204">
    <property type="entry name" value="3-OH-isobutyrate_DH-rel_CS"/>
</dbReference>
<evidence type="ECO:0008006" key="6">
    <source>
        <dbReference type="Google" id="ProtNLM"/>
    </source>
</evidence>
<accession>A0ABR3G0C5</accession>
<organism evidence="4 5">
    <name type="scientific">Marasmius crinis-equi</name>
    <dbReference type="NCBI Taxonomy" id="585013"/>
    <lineage>
        <taxon>Eukaryota</taxon>
        <taxon>Fungi</taxon>
        <taxon>Dikarya</taxon>
        <taxon>Basidiomycota</taxon>
        <taxon>Agaricomycotina</taxon>
        <taxon>Agaricomycetes</taxon>
        <taxon>Agaricomycetidae</taxon>
        <taxon>Agaricales</taxon>
        <taxon>Marasmiineae</taxon>
        <taxon>Marasmiaceae</taxon>
        <taxon>Marasmius</taxon>
    </lineage>
</organism>
<dbReference type="Gene3D" id="1.10.1040.10">
    <property type="entry name" value="N-(1-d-carboxylethyl)-l-norvaline Dehydrogenase, domain 2"/>
    <property type="match status" value="1"/>
</dbReference>
<feature type="domain" description="3-hydroxyisobutyrate dehydrogenase-like NAD-binding" evidence="3">
    <location>
        <begin position="207"/>
        <end position="309"/>
    </location>
</feature>
<comment type="caution">
    <text evidence="4">The sequence shown here is derived from an EMBL/GenBank/DDBJ whole genome shotgun (WGS) entry which is preliminary data.</text>
</comment>
<evidence type="ECO:0000259" key="3">
    <source>
        <dbReference type="Pfam" id="PF14833"/>
    </source>
</evidence>
<gene>
    <name evidence="4" type="ORF">V5O48_000969</name>
</gene>
<dbReference type="InterPro" id="IPR051265">
    <property type="entry name" value="HIBADH-related_NP60_sf"/>
</dbReference>
<dbReference type="SUPFAM" id="SSF51735">
    <property type="entry name" value="NAD(P)-binding Rossmann-fold domains"/>
    <property type="match status" value="1"/>
</dbReference>
<evidence type="ECO:0000313" key="5">
    <source>
        <dbReference type="Proteomes" id="UP001465976"/>
    </source>
</evidence>
<dbReference type="PANTHER" id="PTHR43580">
    <property type="entry name" value="OXIDOREDUCTASE GLYR1-RELATED"/>
    <property type="match status" value="1"/>
</dbReference>
<dbReference type="Pfam" id="PF03446">
    <property type="entry name" value="NAD_binding_2"/>
    <property type="match status" value="1"/>
</dbReference>
<dbReference type="Pfam" id="PF14833">
    <property type="entry name" value="NAD_binding_11"/>
    <property type="match status" value="1"/>
</dbReference>
<name>A0ABR3G0C5_9AGAR</name>
<sequence>MASSLLQADVPYSRPTTPSVNPSQVGFVGLGSMGYFMARNLATRRPKASSAPNPPLMVWNRSQEKAEKLSKEVGEDRIRIAQSIEQIALECDIIICCLANDAIVKSTYEVFAKTLSQTPPSKHKIFIETSTIFPTLAGELDRLISSIPHANLLTCPVFGTPAVADAAQLLIILSGEYRSKKEAAYLLVPAMGRKAIDLGENLEKAPTFKLIGNSMILGTLEVLSEAFTLGEKAGIKSDLVHNLVKEILPAPGTVRYAERIAKDDFDGTVGFAVDGGIKDASHIRRLTAELNAPMPLIDIAHQHLITARAINTVNKQESKPCFDTLDWSSLVAGSRVAAGLDPFDSKKHDLEPQLEE</sequence>
<feature type="domain" description="6-phosphogluconate dehydrogenase NADP-binding" evidence="2">
    <location>
        <begin position="24"/>
        <end position="193"/>
    </location>
</feature>
<dbReference type="PANTHER" id="PTHR43580:SF8">
    <property type="entry name" value="6-PHOSPHOGLUCONATE DEHYDROGENASE NADP-BINDING DOMAIN-CONTAINING PROTEIN-RELATED"/>
    <property type="match status" value="1"/>
</dbReference>
<keyword evidence="5" id="KW-1185">Reference proteome</keyword>
<dbReference type="PROSITE" id="PS00895">
    <property type="entry name" value="3_HYDROXYISOBUT_DH"/>
    <property type="match status" value="1"/>
</dbReference>
<comment type="similarity">
    <text evidence="1">Belongs to the HIBADH-related family. NP60 subfamily.</text>
</comment>
<dbReference type="InterPro" id="IPR036291">
    <property type="entry name" value="NAD(P)-bd_dom_sf"/>
</dbReference>
<dbReference type="SUPFAM" id="SSF48179">
    <property type="entry name" value="6-phosphogluconate dehydrogenase C-terminal domain-like"/>
    <property type="match status" value="1"/>
</dbReference>
<evidence type="ECO:0000313" key="4">
    <source>
        <dbReference type="EMBL" id="KAL0581075.1"/>
    </source>
</evidence>
<proteinExistence type="inferred from homology"/>
<dbReference type="InterPro" id="IPR029154">
    <property type="entry name" value="HIBADH-like_NADP-bd"/>
</dbReference>
<dbReference type="Proteomes" id="UP001465976">
    <property type="component" value="Unassembled WGS sequence"/>
</dbReference>